<dbReference type="AlphaFoldDB" id="A0A5J6MU13"/>
<dbReference type="GO" id="GO:0005886">
    <property type="term" value="C:plasma membrane"/>
    <property type="evidence" value="ECO:0007669"/>
    <property type="project" value="UniProtKB-SubCell"/>
</dbReference>
<dbReference type="NCBIfam" id="TIGR01216">
    <property type="entry name" value="ATP_synt_epsi"/>
    <property type="match status" value="1"/>
</dbReference>
<dbReference type="HAMAP" id="MF_00530">
    <property type="entry name" value="ATP_synth_epsil_bac"/>
    <property type="match status" value="1"/>
</dbReference>
<dbReference type="InterPro" id="IPR001469">
    <property type="entry name" value="ATP_synth_F1_dsu/esu"/>
</dbReference>
<keyword evidence="14" id="KW-1185">Reference proteome</keyword>
<dbReference type="PANTHER" id="PTHR13822:SF10">
    <property type="entry name" value="ATP SYNTHASE EPSILON CHAIN, CHLOROPLASTIC"/>
    <property type="match status" value="1"/>
</dbReference>
<keyword evidence="4 10" id="KW-0813">Transport</keyword>
<dbReference type="Pfam" id="PF02823">
    <property type="entry name" value="ATP-synt_DE_N"/>
    <property type="match status" value="1"/>
</dbReference>
<keyword evidence="5 10" id="KW-0375">Hydrogen ion transport</keyword>
<keyword evidence="10" id="KW-1003">Cell membrane</keyword>
<evidence type="ECO:0000313" key="14">
    <source>
        <dbReference type="Proteomes" id="UP000326202"/>
    </source>
</evidence>
<comment type="similarity">
    <text evidence="3 10 11">Belongs to the ATPase epsilon chain family.</text>
</comment>
<evidence type="ECO:0000256" key="5">
    <source>
        <dbReference type="ARBA" id="ARBA00022781"/>
    </source>
</evidence>
<comment type="subcellular location">
    <subcellularLocation>
        <location evidence="10">Cell membrane</location>
        <topology evidence="10">Peripheral membrane protein</topology>
    </subcellularLocation>
    <subcellularLocation>
        <location evidence="2">Endomembrane system</location>
        <topology evidence="2">Peripheral membrane protein</topology>
    </subcellularLocation>
</comment>
<dbReference type="InterPro" id="IPR036771">
    <property type="entry name" value="ATPsynth_dsu/esu_N"/>
</dbReference>
<dbReference type="CDD" id="cd12152">
    <property type="entry name" value="F1-ATPase_delta"/>
    <property type="match status" value="1"/>
</dbReference>
<dbReference type="Proteomes" id="UP000326202">
    <property type="component" value="Chromosome"/>
</dbReference>
<sequence length="138" mass="14569">MADKTQFELVSPERLLISKAVDMVVVPGTEGDFGVLPDHAPLISSVRPGVIAVFEGGQVTDRIFVAGGFAEVTGERCTVLAEQAIPLAELDRGRIEGELKDARDDLTDAKTDTDRAAAERAVAVAEAKMVAATEGSPY</sequence>
<dbReference type="PANTHER" id="PTHR13822">
    <property type="entry name" value="ATP SYNTHASE DELTA/EPSILON CHAIN"/>
    <property type="match status" value="1"/>
</dbReference>
<comment type="function">
    <text evidence="1 10">Produces ATP from ADP in the presence of a proton gradient across the membrane.</text>
</comment>
<keyword evidence="9 10" id="KW-0066">ATP synthesis</keyword>
<dbReference type="Gene3D" id="2.60.15.10">
    <property type="entry name" value="F0F1 ATP synthase delta/epsilon subunit, N-terminal"/>
    <property type="match status" value="1"/>
</dbReference>
<evidence type="ECO:0000256" key="11">
    <source>
        <dbReference type="RuleBase" id="RU003656"/>
    </source>
</evidence>
<dbReference type="GO" id="GO:0045259">
    <property type="term" value="C:proton-transporting ATP synthase complex"/>
    <property type="evidence" value="ECO:0007669"/>
    <property type="project" value="UniProtKB-KW"/>
</dbReference>
<evidence type="ECO:0000256" key="4">
    <source>
        <dbReference type="ARBA" id="ARBA00022448"/>
    </source>
</evidence>
<dbReference type="KEGG" id="htq:FRZ44_48540"/>
<organism evidence="13 14">
    <name type="scientific">Hypericibacter terrae</name>
    <dbReference type="NCBI Taxonomy" id="2602015"/>
    <lineage>
        <taxon>Bacteria</taxon>
        <taxon>Pseudomonadati</taxon>
        <taxon>Pseudomonadota</taxon>
        <taxon>Alphaproteobacteria</taxon>
        <taxon>Rhodospirillales</taxon>
        <taxon>Dongiaceae</taxon>
        <taxon>Hypericibacter</taxon>
    </lineage>
</organism>
<dbReference type="RefSeq" id="WP_151179598.1">
    <property type="nucleotide sequence ID" value="NZ_CP042906.1"/>
</dbReference>
<dbReference type="NCBIfam" id="NF001851">
    <property type="entry name" value="PRK00571.2-4"/>
    <property type="match status" value="1"/>
</dbReference>
<comment type="subunit">
    <text evidence="10 11">F-type ATPases have 2 components, CF(1) - the catalytic core - and CF(0) - the membrane proton channel. CF(1) has five subunits: alpha(3), beta(3), gamma(1), delta(1), epsilon(1). CF(0) has three main subunits: a, b and c.</text>
</comment>
<protein>
    <recommendedName>
        <fullName evidence="10">ATP synthase epsilon chain</fullName>
    </recommendedName>
    <alternativeName>
        <fullName evidence="10">ATP synthase F1 sector epsilon subunit</fullName>
    </alternativeName>
    <alternativeName>
        <fullName evidence="10">F-ATPase epsilon subunit</fullName>
    </alternativeName>
</protein>
<keyword evidence="8 10" id="KW-0139">CF(1)</keyword>
<dbReference type="EMBL" id="CP042906">
    <property type="protein sequence ID" value="QEX19540.1"/>
    <property type="molecule type" value="Genomic_DNA"/>
</dbReference>
<accession>A0A5J6MU13</accession>
<keyword evidence="6 10" id="KW-0406">Ion transport</keyword>
<evidence type="ECO:0000313" key="13">
    <source>
        <dbReference type="EMBL" id="QEX19540.1"/>
    </source>
</evidence>
<dbReference type="GO" id="GO:0012505">
    <property type="term" value="C:endomembrane system"/>
    <property type="evidence" value="ECO:0007669"/>
    <property type="project" value="UniProtKB-SubCell"/>
</dbReference>
<evidence type="ECO:0000256" key="3">
    <source>
        <dbReference type="ARBA" id="ARBA00005712"/>
    </source>
</evidence>
<dbReference type="OrthoDB" id="9799969at2"/>
<evidence type="ECO:0000256" key="2">
    <source>
        <dbReference type="ARBA" id="ARBA00004184"/>
    </source>
</evidence>
<proteinExistence type="inferred from homology"/>
<evidence type="ECO:0000256" key="9">
    <source>
        <dbReference type="ARBA" id="ARBA00023310"/>
    </source>
</evidence>
<evidence type="ECO:0000259" key="12">
    <source>
        <dbReference type="Pfam" id="PF02823"/>
    </source>
</evidence>
<dbReference type="SUPFAM" id="SSF51344">
    <property type="entry name" value="Epsilon subunit of F1F0-ATP synthase N-terminal domain"/>
    <property type="match status" value="1"/>
</dbReference>
<keyword evidence="7 10" id="KW-0472">Membrane</keyword>
<gene>
    <name evidence="10 13" type="primary">atpC</name>
    <name evidence="13" type="ORF">FRZ44_48540</name>
</gene>
<evidence type="ECO:0000256" key="1">
    <source>
        <dbReference type="ARBA" id="ARBA00003543"/>
    </source>
</evidence>
<name>A0A5J6MU13_9PROT</name>
<evidence type="ECO:0000256" key="10">
    <source>
        <dbReference type="HAMAP-Rule" id="MF_00530"/>
    </source>
</evidence>
<reference evidence="13 14" key="1">
    <citation type="submission" date="2019-08" db="EMBL/GenBank/DDBJ databases">
        <title>Hyperibacter terrae gen. nov., sp. nov. and Hyperibacter viscosus sp. nov., two new members in the family Rhodospirillaceae isolated from the rhizosphere of Hypericum perforatum.</title>
        <authorList>
            <person name="Noviana Z."/>
        </authorList>
    </citation>
    <scope>NUCLEOTIDE SEQUENCE [LARGE SCALE GENOMIC DNA]</scope>
    <source>
        <strain evidence="13 14">R5913</strain>
    </source>
</reference>
<evidence type="ECO:0000256" key="6">
    <source>
        <dbReference type="ARBA" id="ARBA00023065"/>
    </source>
</evidence>
<dbReference type="GO" id="GO:0046933">
    <property type="term" value="F:proton-transporting ATP synthase activity, rotational mechanism"/>
    <property type="evidence" value="ECO:0007669"/>
    <property type="project" value="UniProtKB-UniRule"/>
</dbReference>
<evidence type="ECO:0000256" key="7">
    <source>
        <dbReference type="ARBA" id="ARBA00023136"/>
    </source>
</evidence>
<evidence type="ECO:0000256" key="8">
    <source>
        <dbReference type="ARBA" id="ARBA00023196"/>
    </source>
</evidence>
<dbReference type="GO" id="GO:0005524">
    <property type="term" value="F:ATP binding"/>
    <property type="evidence" value="ECO:0007669"/>
    <property type="project" value="UniProtKB-UniRule"/>
</dbReference>
<feature type="domain" description="ATP synthase F1 complex delta/epsilon subunit N-terminal" evidence="12">
    <location>
        <begin position="6"/>
        <end position="84"/>
    </location>
</feature>
<dbReference type="InterPro" id="IPR020546">
    <property type="entry name" value="ATP_synth_F1_dsu/esu_N"/>
</dbReference>